<evidence type="ECO:0000313" key="3">
    <source>
        <dbReference type="Proteomes" id="UP001501410"/>
    </source>
</evidence>
<reference evidence="3" key="1">
    <citation type="journal article" date="2019" name="Int. J. Syst. Evol. Microbiol.">
        <title>The Global Catalogue of Microorganisms (GCM) 10K type strain sequencing project: providing services to taxonomists for standard genome sequencing and annotation.</title>
        <authorList>
            <consortium name="The Broad Institute Genomics Platform"/>
            <consortium name="The Broad Institute Genome Sequencing Center for Infectious Disease"/>
            <person name="Wu L."/>
            <person name="Ma J."/>
        </authorList>
    </citation>
    <scope>NUCLEOTIDE SEQUENCE [LARGE SCALE GENOMIC DNA]</scope>
    <source>
        <strain evidence="3">JCM 31921</strain>
    </source>
</reference>
<dbReference type="Pfam" id="PF00535">
    <property type="entry name" value="Glycos_transf_2"/>
    <property type="match status" value="1"/>
</dbReference>
<evidence type="ECO:0000259" key="1">
    <source>
        <dbReference type="Pfam" id="PF00535"/>
    </source>
</evidence>
<protein>
    <recommendedName>
        <fullName evidence="1">Glycosyltransferase 2-like domain-containing protein</fullName>
    </recommendedName>
</protein>
<sequence length="320" mass="36859">MTPDIPKVSVVMPAYNAALYIREAVDSVLNQHFTDFELIIVNDGSKDDTEAIIRSYADRRIVLINQENSGVAAALNTGIAQARGALIARADADDICLPDRLGVQYEFLTAHPDYVLVASDVSYMDEQGNFVFQFYNTHTGYSDTEIRSHFYEYCPFIHSSVMYRTDVVRKLGGYEKRAVAFEDYFLWSRLIREGKVQNLKQSLMDIRLNASSVTVDDRHYPPVFRALKAKAVQNGTLTGEEWQTLADSYRSISRERKEYSYHLLLAKKYLWDNYRPELARENIRRVIAMKPLSLNAYALYLLTFAGRKNIEKLYNKIKNR</sequence>
<comment type="caution">
    <text evidence="2">The sequence shown here is derived from an EMBL/GenBank/DDBJ whole genome shotgun (WGS) entry which is preliminary data.</text>
</comment>
<dbReference type="SUPFAM" id="SSF53448">
    <property type="entry name" value="Nucleotide-diphospho-sugar transferases"/>
    <property type="match status" value="1"/>
</dbReference>
<keyword evidence="3" id="KW-1185">Reference proteome</keyword>
<dbReference type="PANTHER" id="PTHR22916:SF3">
    <property type="entry name" value="UDP-GLCNAC:BETAGAL BETA-1,3-N-ACETYLGLUCOSAMINYLTRANSFERASE-LIKE PROTEIN 1"/>
    <property type="match status" value="1"/>
</dbReference>
<proteinExistence type="predicted"/>
<gene>
    <name evidence="2" type="ORF">GCM10023092_00490</name>
</gene>
<organism evidence="2 3">
    <name type="scientific">Rurimicrobium arvi</name>
    <dbReference type="NCBI Taxonomy" id="2049916"/>
    <lineage>
        <taxon>Bacteria</taxon>
        <taxon>Pseudomonadati</taxon>
        <taxon>Bacteroidota</taxon>
        <taxon>Chitinophagia</taxon>
        <taxon>Chitinophagales</taxon>
        <taxon>Chitinophagaceae</taxon>
        <taxon>Rurimicrobium</taxon>
    </lineage>
</organism>
<dbReference type="Gene3D" id="3.90.550.10">
    <property type="entry name" value="Spore Coat Polysaccharide Biosynthesis Protein SpsA, Chain A"/>
    <property type="match status" value="1"/>
</dbReference>
<evidence type="ECO:0000313" key="2">
    <source>
        <dbReference type="EMBL" id="GAA4448259.1"/>
    </source>
</evidence>
<dbReference type="InterPro" id="IPR001173">
    <property type="entry name" value="Glyco_trans_2-like"/>
</dbReference>
<feature type="domain" description="Glycosyltransferase 2-like" evidence="1">
    <location>
        <begin position="9"/>
        <end position="171"/>
    </location>
</feature>
<dbReference type="Proteomes" id="UP001501410">
    <property type="component" value="Unassembled WGS sequence"/>
</dbReference>
<dbReference type="RefSeq" id="WP_344821486.1">
    <property type="nucleotide sequence ID" value="NZ_BAABEZ010000001.1"/>
</dbReference>
<dbReference type="EMBL" id="BAABEZ010000001">
    <property type="protein sequence ID" value="GAA4448259.1"/>
    <property type="molecule type" value="Genomic_DNA"/>
</dbReference>
<accession>A0ABP8MEI8</accession>
<dbReference type="InterPro" id="IPR029044">
    <property type="entry name" value="Nucleotide-diphossugar_trans"/>
</dbReference>
<dbReference type="PANTHER" id="PTHR22916">
    <property type="entry name" value="GLYCOSYLTRANSFERASE"/>
    <property type="match status" value="1"/>
</dbReference>
<name>A0ABP8MEI8_9BACT</name>